<dbReference type="RefSeq" id="WP_104763660.1">
    <property type="nucleotide sequence ID" value="NZ_FZPM01000027.1"/>
</dbReference>
<reference evidence="1 2" key="1">
    <citation type="submission" date="2018-04" db="EMBL/GenBank/DDBJ databases">
        <title>Novel Campyloabacter and Helicobacter Species and Strains.</title>
        <authorList>
            <person name="Mannion A.J."/>
            <person name="Shen Z."/>
            <person name="Fox J.G."/>
        </authorList>
    </citation>
    <scope>NUCLEOTIDE SEQUENCE [LARGE SCALE GENOMIC DNA]</scope>
    <source>
        <strain evidence="1 2">MIT 97-5075</strain>
    </source>
</reference>
<dbReference type="GO" id="GO:0008781">
    <property type="term" value="F:N-acylneuraminate cytidylyltransferase activity"/>
    <property type="evidence" value="ECO:0007669"/>
    <property type="project" value="TreeGrafter"/>
</dbReference>
<sequence length="241" mass="26582">MSTNQHIIDCVIIPARGGSKRIPQKNLLPFLGIPMLERSILLAKSVSANVIVSSDDEKILKFASEFEVIALPREAHLASDMSPTLPVLHHIVTQLLGSSSDSSLALPLLHAHSTVLCLYPTAMFTERDSIAKACRLLLDNPSSAYIVAIFSNQKALRSFTLDNEKNIQFLFPQFLTTRSQDLPLTYNDAGQFYLGFAKSYADNIPLLGNKSKGLELEIAHDIDTYQDLAIAQCLKQIIEGK</sequence>
<dbReference type="PANTHER" id="PTHR21485:SF6">
    <property type="entry name" value="N-ACYLNEURAMINATE CYTIDYLYLTRANSFERASE-RELATED"/>
    <property type="match status" value="1"/>
</dbReference>
<dbReference type="EMBL" id="NXLW01000002">
    <property type="protein sequence ID" value="RDU73468.1"/>
    <property type="molecule type" value="Genomic_DNA"/>
</dbReference>
<dbReference type="SUPFAM" id="SSF53448">
    <property type="entry name" value="Nucleotide-diphospho-sugar transferases"/>
    <property type="match status" value="1"/>
</dbReference>
<evidence type="ECO:0000313" key="1">
    <source>
        <dbReference type="EMBL" id="RDU73468.1"/>
    </source>
</evidence>
<keyword evidence="2" id="KW-1185">Reference proteome</keyword>
<organism evidence="1 2">
    <name type="scientific">Helicobacter aurati</name>
    <dbReference type="NCBI Taxonomy" id="137778"/>
    <lineage>
        <taxon>Bacteria</taxon>
        <taxon>Pseudomonadati</taxon>
        <taxon>Campylobacterota</taxon>
        <taxon>Epsilonproteobacteria</taxon>
        <taxon>Campylobacterales</taxon>
        <taxon>Helicobacteraceae</taxon>
        <taxon>Helicobacter</taxon>
    </lineage>
</organism>
<evidence type="ECO:0000313" key="2">
    <source>
        <dbReference type="Proteomes" id="UP000256424"/>
    </source>
</evidence>
<keyword evidence="1" id="KW-0808">Transferase</keyword>
<name>A0A3D8J7Q8_9HELI</name>
<dbReference type="CDD" id="cd02513">
    <property type="entry name" value="CMP-NeuAc_Synthase"/>
    <property type="match status" value="1"/>
</dbReference>
<dbReference type="InterPro" id="IPR029044">
    <property type="entry name" value="Nucleotide-diphossugar_trans"/>
</dbReference>
<comment type="caution">
    <text evidence="1">The sequence shown here is derived from an EMBL/GenBank/DDBJ whole genome shotgun (WGS) entry which is preliminary data.</text>
</comment>
<keyword evidence="1" id="KW-0548">Nucleotidyltransferase</keyword>
<dbReference type="Proteomes" id="UP000256424">
    <property type="component" value="Unassembled WGS sequence"/>
</dbReference>
<proteinExistence type="predicted"/>
<dbReference type="InterPro" id="IPR050793">
    <property type="entry name" value="CMP-NeuNAc_synthase"/>
</dbReference>
<accession>A0A3D8J7Q8</accession>
<gene>
    <name evidence="1" type="ORF">CQA66_02060</name>
</gene>
<dbReference type="AlphaFoldDB" id="A0A3D8J7Q8"/>
<dbReference type="Pfam" id="PF02348">
    <property type="entry name" value="CTP_transf_3"/>
    <property type="match status" value="1"/>
</dbReference>
<dbReference type="PANTHER" id="PTHR21485">
    <property type="entry name" value="HAD SUPERFAMILY MEMBERS CMAS AND KDSC"/>
    <property type="match status" value="1"/>
</dbReference>
<dbReference type="Gene3D" id="3.90.550.10">
    <property type="entry name" value="Spore Coat Polysaccharide Biosynthesis Protein SpsA, Chain A"/>
    <property type="match status" value="1"/>
</dbReference>
<protein>
    <submittedName>
        <fullName evidence="1">Pseudaminic acid cytidylyltransferase</fullName>
    </submittedName>
</protein>
<dbReference type="InterPro" id="IPR003329">
    <property type="entry name" value="Cytidylyl_trans"/>
</dbReference>
<dbReference type="OrthoDB" id="9805604at2"/>